<keyword evidence="3" id="KW-0808">Transferase</keyword>
<dbReference type="PROSITE" id="PS51278">
    <property type="entry name" value="GATASE_TYPE_2"/>
    <property type="match status" value="1"/>
</dbReference>
<dbReference type="InterPro" id="IPR029055">
    <property type="entry name" value="Ntn_hydrolases_N"/>
</dbReference>
<dbReference type="PANTHER" id="PTHR42824:SF1">
    <property type="entry name" value="GLUTAMINE AMIDOTRANSFERASE YAFJ-RELATED"/>
    <property type="match status" value="1"/>
</dbReference>
<dbReference type="Proteomes" id="UP000298133">
    <property type="component" value="Unassembled WGS sequence"/>
</dbReference>
<evidence type="ECO:0000313" key="3">
    <source>
        <dbReference type="EMBL" id="TFH69082.1"/>
    </source>
</evidence>
<comment type="caution">
    <text evidence="3">The sequence shown here is derived from an EMBL/GenBank/DDBJ whole genome shotgun (WGS) entry which is preliminary data.</text>
</comment>
<evidence type="ECO:0000259" key="2">
    <source>
        <dbReference type="PROSITE" id="PS51278"/>
    </source>
</evidence>
<keyword evidence="1 3" id="KW-0315">Glutamine amidotransferase</keyword>
<dbReference type="AlphaFoldDB" id="A0A4Y8UL19"/>
<reference evidence="3 4" key="1">
    <citation type="submission" date="2019-03" db="EMBL/GenBank/DDBJ databases">
        <title>Draft genome of Gammaproteobacteria bacterium LSUCC0057, a member of the SAR92 clade.</title>
        <authorList>
            <person name="Lanclos V.C."/>
            <person name="Doiron C."/>
            <person name="Henson M.W."/>
            <person name="Thrash J.C."/>
        </authorList>
    </citation>
    <scope>NUCLEOTIDE SEQUENCE [LARGE SCALE GENOMIC DNA]</scope>
    <source>
        <strain evidence="3 4">LSUCC0057</strain>
    </source>
</reference>
<evidence type="ECO:0000313" key="4">
    <source>
        <dbReference type="Proteomes" id="UP000298133"/>
    </source>
</evidence>
<dbReference type="PANTHER" id="PTHR42824">
    <property type="entry name" value="GLUTAMINE AMIDOTRANSFERASE"/>
    <property type="match status" value="1"/>
</dbReference>
<name>A0A4Y8UL19_9GAMM</name>
<dbReference type="Gene3D" id="3.60.20.10">
    <property type="entry name" value="Glutamine Phosphoribosylpyrophosphate, subunit 1, domain 1"/>
    <property type="match status" value="1"/>
</dbReference>
<gene>
    <name evidence="3" type="ORF">E3W66_03875</name>
</gene>
<accession>A0A4Y8UL19</accession>
<dbReference type="GO" id="GO:0016740">
    <property type="term" value="F:transferase activity"/>
    <property type="evidence" value="ECO:0007669"/>
    <property type="project" value="UniProtKB-KW"/>
</dbReference>
<sequence>MCQLMAMSANVPTDARFSFSGLVARGGGTDVHRDGWGIAFYRGRGVQEFRDPQPSVDSRVAALVKSQSIKSELVISHIRQANVGAVSLENTHPFVRELWGRYWVFAHNGQLRGVRKALPLGRFQPVGGTDSEWAFCWLLAQLEQRFDSWPRSPKLLGEFIAGCSRQLHQLGVANFLLSDGRALYAHCSTRLHWLTRRAPFGVARLKDIEMEVDFSRETTPNDIVSVLATEPLTVAEPWLQMTPGSSLMMQKGRVKALD</sequence>
<protein>
    <submittedName>
        <fullName evidence="3">Class II glutamine amidotransferase</fullName>
    </submittedName>
</protein>
<dbReference type="EMBL" id="SPIA01000001">
    <property type="protein sequence ID" value="TFH69082.1"/>
    <property type="molecule type" value="Genomic_DNA"/>
</dbReference>
<dbReference type="InterPro" id="IPR026869">
    <property type="entry name" value="EgtC-like"/>
</dbReference>
<feature type="domain" description="Glutamine amidotransferase type-2" evidence="2">
    <location>
        <begin position="2"/>
        <end position="258"/>
    </location>
</feature>
<dbReference type="CDD" id="cd01908">
    <property type="entry name" value="YafJ"/>
    <property type="match status" value="1"/>
</dbReference>
<dbReference type="OrthoDB" id="321954at2"/>
<organism evidence="3 4">
    <name type="scientific">Gammaproteobacteria bacterium LSUCC0057</name>
    <dbReference type="NCBI Taxonomy" id="2559237"/>
    <lineage>
        <taxon>Bacteria</taxon>
        <taxon>Pseudomonadati</taxon>
        <taxon>Pseudomonadota</taxon>
        <taxon>Gammaproteobacteria</taxon>
        <taxon>Cellvibrionales</taxon>
        <taxon>Porticoccaceae</taxon>
        <taxon>SAR92 clade</taxon>
    </lineage>
</organism>
<dbReference type="InterPro" id="IPR017932">
    <property type="entry name" value="GATase_2_dom"/>
</dbReference>
<dbReference type="SUPFAM" id="SSF56235">
    <property type="entry name" value="N-terminal nucleophile aminohydrolases (Ntn hydrolases)"/>
    <property type="match status" value="1"/>
</dbReference>
<evidence type="ECO:0000256" key="1">
    <source>
        <dbReference type="ARBA" id="ARBA00022962"/>
    </source>
</evidence>
<keyword evidence="4" id="KW-1185">Reference proteome</keyword>
<dbReference type="Pfam" id="PF13230">
    <property type="entry name" value="GATase_4"/>
    <property type="match status" value="1"/>
</dbReference>
<proteinExistence type="predicted"/>